<evidence type="ECO:0000313" key="10">
    <source>
        <dbReference type="Proteomes" id="UP000694915"/>
    </source>
</evidence>
<dbReference type="SMART" id="SM00339">
    <property type="entry name" value="FH"/>
    <property type="match status" value="1"/>
</dbReference>
<dbReference type="Pfam" id="PF00250">
    <property type="entry name" value="Forkhead"/>
    <property type="match status" value="1"/>
</dbReference>
<evidence type="ECO:0000256" key="8">
    <source>
        <dbReference type="SAM" id="MobiDB-lite"/>
    </source>
</evidence>
<evidence type="ECO:0000259" key="9">
    <source>
        <dbReference type="PROSITE" id="PS50039"/>
    </source>
</evidence>
<dbReference type="PANTHER" id="PTHR47316">
    <property type="entry name" value="FORKHEAD BOX PROTEIN H1"/>
    <property type="match status" value="1"/>
</dbReference>
<feature type="DNA-binding region" description="Fork-head" evidence="7">
    <location>
        <begin position="165"/>
        <end position="264"/>
    </location>
</feature>
<protein>
    <submittedName>
        <fullName evidence="11">Forkhead box protein H1</fullName>
    </submittedName>
</protein>
<dbReference type="PROSITE" id="PS50039">
    <property type="entry name" value="FORK_HEAD_3"/>
    <property type="match status" value="1"/>
</dbReference>
<feature type="region of interest" description="Disordered" evidence="8">
    <location>
        <begin position="282"/>
        <end position="361"/>
    </location>
</feature>
<accession>A0ABM0KWH8</accession>
<dbReference type="Gene3D" id="1.10.10.10">
    <property type="entry name" value="Winged helix-like DNA-binding domain superfamily/Winged helix DNA-binding domain"/>
    <property type="match status" value="1"/>
</dbReference>
<feature type="region of interest" description="Disordered" evidence="8">
    <location>
        <begin position="113"/>
        <end position="162"/>
    </location>
</feature>
<evidence type="ECO:0000256" key="5">
    <source>
        <dbReference type="ARBA" id="ARBA00023163"/>
    </source>
</evidence>
<dbReference type="SUPFAM" id="SSF46785">
    <property type="entry name" value="Winged helix' DNA-binding domain"/>
    <property type="match status" value="1"/>
</dbReference>
<feature type="compositionally biased region" description="Low complexity" evidence="8">
    <location>
        <begin position="80"/>
        <end position="97"/>
    </location>
</feature>
<keyword evidence="5" id="KW-0804">Transcription</keyword>
<dbReference type="PANTHER" id="PTHR47316:SF1">
    <property type="entry name" value="FORKHEAD BOX PROTEIN H1"/>
    <property type="match status" value="1"/>
</dbReference>
<evidence type="ECO:0000256" key="3">
    <source>
        <dbReference type="ARBA" id="ARBA00023125"/>
    </source>
</evidence>
<dbReference type="InterPro" id="IPR036390">
    <property type="entry name" value="WH_DNA-bd_sf"/>
</dbReference>
<feature type="compositionally biased region" description="Pro residues" evidence="8">
    <location>
        <begin position="32"/>
        <end position="43"/>
    </location>
</feature>
<feature type="region of interest" description="Disordered" evidence="8">
    <location>
        <begin position="1"/>
        <end position="97"/>
    </location>
</feature>
<reference evidence="11" key="1">
    <citation type="submission" date="2025-08" db="UniProtKB">
        <authorList>
            <consortium name="RefSeq"/>
        </authorList>
    </citation>
    <scope>IDENTIFICATION</scope>
</reference>
<dbReference type="RefSeq" id="XP_005354184.2">
    <property type="nucleotide sequence ID" value="XM_005354127.3"/>
</dbReference>
<dbReference type="InterPro" id="IPR052327">
    <property type="entry name" value="Activin_resp_transcr_regulator"/>
</dbReference>
<dbReference type="InterPro" id="IPR036388">
    <property type="entry name" value="WH-like_DNA-bd_sf"/>
</dbReference>
<comment type="subcellular location">
    <subcellularLocation>
        <location evidence="1 7">Nucleus</location>
    </subcellularLocation>
</comment>
<feature type="compositionally biased region" description="Low complexity" evidence="8">
    <location>
        <begin position="46"/>
        <end position="55"/>
    </location>
</feature>
<dbReference type="PRINTS" id="PR00053">
    <property type="entry name" value="FORKHEAD"/>
</dbReference>
<keyword evidence="10" id="KW-1185">Reference proteome</keyword>
<feature type="compositionally biased region" description="Pro residues" evidence="8">
    <location>
        <begin position="286"/>
        <end position="295"/>
    </location>
</feature>
<proteinExistence type="predicted"/>
<keyword evidence="3 7" id="KW-0238">DNA-binding</keyword>
<feature type="domain" description="Fork-head" evidence="9">
    <location>
        <begin position="165"/>
        <end position="264"/>
    </location>
</feature>
<dbReference type="CDD" id="cd20022">
    <property type="entry name" value="FH_FOXH"/>
    <property type="match status" value="1"/>
</dbReference>
<feature type="compositionally biased region" description="Low complexity" evidence="8">
    <location>
        <begin position="315"/>
        <end position="333"/>
    </location>
</feature>
<keyword evidence="4" id="KW-0010">Activator</keyword>
<evidence type="ECO:0000256" key="7">
    <source>
        <dbReference type="PROSITE-ProRule" id="PRU00089"/>
    </source>
</evidence>
<sequence>MDALAFTGTPMPLTTHSTARQGQLRAAEPAAPAHPPCPAPPRRASPRPVRSCVPRQARPSPTIAGRLTWSPANRFPVPARPTLGPGAAPGATGAGPAPILAMATRHFRPEVSGAEAAVPGGSRGQSHSTRAGPKERPPEAGPAPRPPKAESPPKRRKKRYLRHDKPPYTYLAMIALVIQAAPFRRLKLAQIIRQVQAMFPFFRDDYEGWKDSIRHNLSSNRCFRKVPKDPAKPQAKGNFWAVDVNLIPAEALRLQNTALCRRWQTRGTRRAFVKDLSPFVLHGRPYRPPSPPPPSRDGFSIQSLLADPGKGSTWPQQPALAGQSSSAQAGTSSKGEEEMCTVPRNSTEKPLWPPCSLPGPTRIEGETSQGEVIRPSLSPEQGTWPVHLLQGSQDPMGMSSRGCRASLWGQLPTSYLPIYTPNVVVPLATLPPTSCPQCPSSTSPAYWSVGTESQGSPDLLCDLDSLFQGVPPNKSIYDVWASHPWDLAAPAPGWLLSWHSL</sequence>
<gene>
    <name evidence="11" type="primary">Foxh1</name>
</gene>
<evidence type="ECO:0000256" key="4">
    <source>
        <dbReference type="ARBA" id="ARBA00023159"/>
    </source>
</evidence>
<evidence type="ECO:0000256" key="6">
    <source>
        <dbReference type="ARBA" id="ARBA00023242"/>
    </source>
</evidence>
<organism evidence="10 11">
    <name type="scientific">Microtus ochrogaster</name>
    <name type="common">Prairie vole</name>
    <dbReference type="NCBI Taxonomy" id="79684"/>
    <lineage>
        <taxon>Eukaryota</taxon>
        <taxon>Metazoa</taxon>
        <taxon>Chordata</taxon>
        <taxon>Craniata</taxon>
        <taxon>Vertebrata</taxon>
        <taxon>Euteleostomi</taxon>
        <taxon>Mammalia</taxon>
        <taxon>Eutheria</taxon>
        <taxon>Euarchontoglires</taxon>
        <taxon>Glires</taxon>
        <taxon>Rodentia</taxon>
        <taxon>Myomorpha</taxon>
        <taxon>Muroidea</taxon>
        <taxon>Cricetidae</taxon>
        <taxon>Arvicolinae</taxon>
        <taxon>Microtus</taxon>
    </lineage>
</organism>
<dbReference type="InterPro" id="IPR001766">
    <property type="entry name" value="Fork_head_dom"/>
</dbReference>
<evidence type="ECO:0000256" key="1">
    <source>
        <dbReference type="ARBA" id="ARBA00004123"/>
    </source>
</evidence>
<evidence type="ECO:0000256" key="2">
    <source>
        <dbReference type="ARBA" id="ARBA00023015"/>
    </source>
</evidence>
<keyword evidence="6 7" id="KW-0539">Nucleus</keyword>
<dbReference type="PROSITE" id="PS00658">
    <property type="entry name" value="FORK_HEAD_2"/>
    <property type="match status" value="1"/>
</dbReference>
<dbReference type="Proteomes" id="UP000694915">
    <property type="component" value="Chromosome 15"/>
</dbReference>
<dbReference type="InterPro" id="IPR030456">
    <property type="entry name" value="TF_fork_head_CS_2"/>
</dbReference>
<keyword evidence="2" id="KW-0805">Transcription regulation</keyword>
<name>A0ABM0KWH8_MICOH</name>
<evidence type="ECO:0000313" key="11">
    <source>
        <dbReference type="RefSeq" id="XP_005354184.2"/>
    </source>
</evidence>
<dbReference type="InterPro" id="IPR047511">
    <property type="entry name" value="FH_FOXH1"/>
</dbReference>
<dbReference type="GeneID" id="101980717"/>
<feature type="compositionally biased region" description="Polar residues" evidence="8">
    <location>
        <begin position="12"/>
        <end position="21"/>
    </location>
</feature>